<organism evidence="1 2">
    <name type="scientific">Blastococcus saxobsidens</name>
    <dbReference type="NCBI Taxonomy" id="138336"/>
    <lineage>
        <taxon>Bacteria</taxon>
        <taxon>Bacillati</taxon>
        <taxon>Actinomycetota</taxon>
        <taxon>Actinomycetes</taxon>
        <taxon>Geodermatophilales</taxon>
        <taxon>Geodermatophilaceae</taxon>
        <taxon>Blastococcus</taxon>
    </lineage>
</organism>
<evidence type="ECO:0000313" key="1">
    <source>
        <dbReference type="EMBL" id="NEK85188.1"/>
    </source>
</evidence>
<sequence length="62" mass="7326">MEQDSAVLRFPDGEPGDWTWPPYAPVEAPEWSFDTDRWAPPTCVRHPWVRVGRWTLLYRRAA</sequence>
<protein>
    <submittedName>
        <fullName evidence="1">Uncharacterized protein</fullName>
    </submittedName>
</protein>
<name>A0A6L9VZS8_9ACTN</name>
<accession>A0A6L9VZS8</accession>
<dbReference type="RefSeq" id="WP_163202965.1">
    <property type="nucleotide sequence ID" value="NZ_JAAGWG010000007.1"/>
</dbReference>
<dbReference type="EMBL" id="JAAGWG010000007">
    <property type="protein sequence ID" value="NEK85188.1"/>
    <property type="molecule type" value="Genomic_DNA"/>
</dbReference>
<comment type="caution">
    <text evidence="1">The sequence shown here is derived from an EMBL/GenBank/DDBJ whole genome shotgun (WGS) entry which is preliminary data.</text>
</comment>
<evidence type="ECO:0000313" key="2">
    <source>
        <dbReference type="Proteomes" id="UP000479241"/>
    </source>
</evidence>
<proteinExistence type="predicted"/>
<dbReference type="Proteomes" id="UP000479241">
    <property type="component" value="Unassembled WGS sequence"/>
</dbReference>
<reference evidence="1 2" key="1">
    <citation type="submission" date="2019-12" db="EMBL/GenBank/DDBJ databases">
        <title>the WGS of Blastococcus saxobsidens 67B17.</title>
        <authorList>
            <person name="Jiang Z."/>
        </authorList>
    </citation>
    <scope>NUCLEOTIDE SEQUENCE [LARGE SCALE GENOMIC DNA]</scope>
    <source>
        <strain evidence="1 2">67B17</strain>
    </source>
</reference>
<dbReference type="AlphaFoldDB" id="A0A6L9VZS8"/>
<gene>
    <name evidence="1" type="ORF">GCU60_05340</name>
</gene>